<comment type="subcellular location">
    <subcellularLocation>
        <location evidence="1">Endomembrane system</location>
        <topology evidence="1">Multi-pass membrane protein</topology>
    </subcellularLocation>
</comment>
<dbReference type="Pfam" id="PF06803">
    <property type="entry name" value="DUF1232"/>
    <property type="match status" value="1"/>
</dbReference>
<evidence type="ECO:0000313" key="9">
    <source>
        <dbReference type="Proteomes" id="UP001423409"/>
    </source>
</evidence>
<accession>A0ABP9UDL0</accession>
<protein>
    <recommendedName>
        <fullName evidence="7">DUF1232 domain-containing protein</fullName>
    </recommendedName>
</protein>
<evidence type="ECO:0000256" key="1">
    <source>
        <dbReference type="ARBA" id="ARBA00004127"/>
    </source>
</evidence>
<dbReference type="InterPro" id="IPR010652">
    <property type="entry name" value="DUF1232"/>
</dbReference>
<feature type="region of interest" description="Disordered" evidence="5">
    <location>
        <begin position="1"/>
        <end position="57"/>
    </location>
</feature>
<evidence type="ECO:0000256" key="4">
    <source>
        <dbReference type="ARBA" id="ARBA00023136"/>
    </source>
</evidence>
<dbReference type="Proteomes" id="UP001423409">
    <property type="component" value="Unassembled WGS sequence"/>
</dbReference>
<evidence type="ECO:0000259" key="7">
    <source>
        <dbReference type="Pfam" id="PF06803"/>
    </source>
</evidence>
<feature type="compositionally biased region" description="Polar residues" evidence="5">
    <location>
        <begin position="1"/>
        <end position="15"/>
    </location>
</feature>
<comment type="caution">
    <text evidence="8">The sequence shown here is derived from an EMBL/GenBank/DDBJ whole genome shotgun (WGS) entry which is preliminary data.</text>
</comment>
<evidence type="ECO:0000256" key="6">
    <source>
        <dbReference type="SAM" id="Phobius"/>
    </source>
</evidence>
<reference evidence="8 9" key="1">
    <citation type="submission" date="2024-02" db="EMBL/GenBank/DDBJ databases">
        <title>Deinococcus caeni NBRC 101312.</title>
        <authorList>
            <person name="Ichikawa N."/>
            <person name="Katano-Makiyama Y."/>
            <person name="Hidaka K."/>
        </authorList>
    </citation>
    <scope>NUCLEOTIDE SEQUENCE [LARGE SCALE GENOMIC DNA]</scope>
    <source>
        <strain evidence="8 9">NBRC 101312</strain>
    </source>
</reference>
<evidence type="ECO:0000256" key="5">
    <source>
        <dbReference type="SAM" id="MobiDB-lite"/>
    </source>
</evidence>
<evidence type="ECO:0000256" key="3">
    <source>
        <dbReference type="ARBA" id="ARBA00022989"/>
    </source>
</evidence>
<feature type="domain" description="DUF1232" evidence="7">
    <location>
        <begin position="86"/>
        <end position="121"/>
    </location>
</feature>
<gene>
    <name evidence="8" type="ORF">Dcae01_00304</name>
</gene>
<sequence length="178" mass="18478">MDSQGEPTVCLTSSAAPAPVGGADTADPPSIPPSPPAGYPRSGRGGPQRPPAPPRTGGVIARIRSGWRDSLALLFALGDRRTPAGAKLMAALAVAYALLPLDLLPDLTPLLGLADDVLIVPTLLALAARTLPEPVLTEARGRSLRVQRRLPWLIPTGIAALLLLMTLGGWLLWRAVSG</sequence>
<evidence type="ECO:0000313" key="8">
    <source>
        <dbReference type="EMBL" id="GAA5438811.1"/>
    </source>
</evidence>
<feature type="transmembrane region" description="Helical" evidence="6">
    <location>
        <begin position="152"/>
        <end position="173"/>
    </location>
</feature>
<evidence type="ECO:0000256" key="2">
    <source>
        <dbReference type="ARBA" id="ARBA00022692"/>
    </source>
</evidence>
<keyword evidence="3 6" id="KW-1133">Transmembrane helix</keyword>
<keyword evidence="4 6" id="KW-0472">Membrane</keyword>
<name>A0ABP9UDL0_9DEIO</name>
<feature type="compositionally biased region" description="Pro residues" evidence="5">
    <location>
        <begin position="29"/>
        <end position="38"/>
    </location>
</feature>
<proteinExistence type="predicted"/>
<keyword evidence="2 6" id="KW-0812">Transmembrane</keyword>
<dbReference type="EMBL" id="BAABQU010000003">
    <property type="protein sequence ID" value="GAA5438811.1"/>
    <property type="molecule type" value="Genomic_DNA"/>
</dbReference>
<organism evidence="8 9">
    <name type="scientific">Deinococcus caeni</name>
    <dbReference type="NCBI Taxonomy" id="569127"/>
    <lineage>
        <taxon>Bacteria</taxon>
        <taxon>Thermotogati</taxon>
        <taxon>Deinococcota</taxon>
        <taxon>Deinococci</taxon>
        <taxon>Deinococcales</taxon>
        <taxon>Deinococcaceae</taxon>
        <taxon>Deinococcus</taxon>
    </lineage>
</organism>
<keyword evidence="9" id="KW-1185">Reference proteome</keyword>